<sequence>MKRELAERGTRLHVGTRADNTPGWAEYAKKTNTTSTDKIADGREVGTLSYYDPTTNEIFISVHYPGGSVNVYTHELGHAIDFTWLKNQQKAVEWPPDSGTQYAVSRIHNDPEWKDIHEKWVLTNPNIINYYKYGPNKPPGQGQTSPDWHLAAGRSELFAEGYAMYTAGGRMRLMGFVGSAAAADAMIAVWKRYGVIE</sequence>
<dbReference type="Gene3D" id="3.40.390.10">
    <property type="entry name" value="Collagenase (Catalytic Domain)"/>
    <property type="match status" value="1"/>
</dbReference>
<gene>
    <name evidence="1" type="ORF">40AC_3</name>
</gene>
<evidence type="ECO:0000313" key="2">
    <source>
        <dbReference type="Proteomes" id="UP000201360"/>
    </source>
</evidence>
<dbReference type="InterPro" id="IPR024079">
    <property type="entry name" value="MetalloPept_cat_dom_sf"/>
</dbReference>
<dbReference type="RefSeq" id="YP_009009837.1">
    <property type="nucleotide sequence ID" value="NC_023607.1"/>
</dbReference>
<keyword evidence="2" id="KW-1185">Reference proteome</keyword>
<dbReference type="EMBL" id="KJ192196">
    <property type="protein sequence ID" value="AHJ86367.1"/>
    <property type="molecule type" value="Genomic_DNA"/>
</dbReference>
<proteinExistence type="predicted"/>
<dbReference type="GO" id="GO:0008237">
    <property type="term" value="F:metallopeptidase activity"/>
    <property type="evidence" value="ECO:0007669"/>
    <property type="project" value="InterPro"/>
</dbReference>
<accession>W8ECG4</accession>
<name>W8ECG4_9CAUD</name>
<dbReference type="OrthoDB" id="7557at10239"/>
<organism evidence="1 2">
    <name type="scientific">Mycobacterium phage 40AC</name>
    <dbReference type="NCBI Taxonomy" id="1458717"/>
    <lineage>
        <taxon>Viruses</taxon>
        <taxon>Duplodnaviria</taxon>
        <taxon>Heunggongvirae</taxon>
        <taxon>Uroviricota</taxon>
        <taxon>Caudoviricetes</taxon>
        <taxon>Santafevirus</taxon>
        <taxon>Santafevirus sf40AC</taxon>
    </lineage>
</organism>
<evidence type="ECO:0000313" key="1">
    <source>
        <dbReference type="EMBL" id="AHJ86367.1"/>
    </source>
</evidence>
<protein>
    <recommendedName>
        <fullName evidence="3">Metalloprotease</fullName>
    </recommendedName>
</protein>
<dbReference type="KEGG" id="vg:18506239"/>
<evidence type="ECO:0008006" key="3">
    <source>
        <dbReference type="Google" id="ProtNLM"/>
    </source>
</evidence>
<reference evidence="1 2" key="1">
    <citation type="journal article" date="2014" name="Genome Announc.">
        <title>Complete genome sequences of nine mycobacteriophages.</title>
        <authorList>
            <person name="Franceschelli J.J."/>
            <person name="Suarez C.A."/>
            <person name="Teran L."/>
            <person name="Raya R.R."/>
            <person name="Morbidoni H.R."/>
        </authorList>
    </citation>
    <scope>NUCLEOTIDE SEQUENCE [LARGE SCALE GENOMIC DNA]</scope>
</reference>
<dbReference type="Proteomes" id="UP000201360">
    <property type="component" value="Segment"/>
</dbReference>